<feature type="domain" description="DUF4283" evidence="1">
    <location>
        <begin position="24"/>
        <end position="107"/>
    </location>
</feature>
<dbReference type="AlphaFoldDB" id="A0AAE1MB35"/>
<evidence type="ECO:0000313" key="4">
    <source>
        <dbReference type="Proteomes" id="UP001293593"/>
    </source>
</evidence>
<dbReference type="Pfam" id="PF14392">
    <property type="entry name" value="zf-CCHC_4"/>
    <property type="match status" value="1"/>
</dbReference>
<dbReference type="InterPro" id="IPR040256">
    <property type="entry name" value="At4g02000-like"/>
</dbReference>
<proteinExistence type="predicted"/>
<evidence type="ECO:0008006" key="5">
    <source>
        <dbReference type="Google" id="ProtNLM"/>
    </source>
</evidence>
<sequence>MEIRQGSGASKQNQVVLRLSQKKDRKKKSLVGKILTQKNLNYPTVIAMITKAWQVKDGVEILDMDQNNLVFLFRFNSNEDFIRVLKGRPWNILGFLLNLQVWEDDMTLQDVNFDTAPFWLQFHNLPVDAFDSCNAKTLGDGAGEAVMLEDPMVDGKMLRTFIRVRSIIRLDKPLSTGFWVPREGRERIWVKIRYERLQNFCYKCGCLVHEGRGCKVENVAITIENDQEFGPWLSTQGVRTFEQVVVVCKNNWLEAQGYASDAQSEVPVDFSANW</sequence>
<dbReference type="EMBL" id="JAWXYG010000011">
    <property type="protein sequence ID" value="KAK4258624.1"/>
    <property type="molecule type" value="Genomic_DNA"/>
</dbReference>
<reference evidence="3" key="1">
    <citation type="submission" date="2023-10" db="EMBL/GenBank/DDBJ databases">
        <title>Chromosome-level genome of the transformable northern wattle, Acacia crassicarpa.</title>
        <authorList>
            <person name="Massaro I."/>
            <person name="Sinha N.R."/>
            <person name="Poethig S."/>
            <person name="Leichty A.R."/>
        </authorList>
    </citation>
    <scope>NUCLEOTIDE SEQUENCE</scope>
    <source>
        <strain evidence="3">Acra3RX</strain>
        <tissue evidence="3">Leaf</tissue>
    </source>
</reference>
<dbReference type="InterPro" id="IPR025836">
    <property type="entry name" value="Zn_knuckle_CX2CX4HX4C"/>
</dbReference>
<dbReference type="Pfam" id="PF14111">
    <property type="entry name" value="DUF4283"/>
    <property type="match status" value="1"/>
</dbReference>
<evidence type="ECO:0000259" key="1">
    <source>
        <dbReference type="Pfam" id="PF14111"/>
    </source>
</evidence>
<dbReference type="PANTHER" id="PTHR31286">
    <property type="entry name" value="GLYCINE-RICH CELL WALL STRUCTURAL PROTEIN 1.8-LIKE"/>
    <property type="match status" value="1"/>
</dbReference>
<name>A0AAE1MB35_9FABA</name>
<feature type="domain" description="Zinc knuckle CX2CX4HX4C" evidence="2">
    <location>
        <begin position="172"/>
        <end position="215"/>
    </location>
</feature>
<dbReference type="PANTHER" id="PTHR31286:SF167">
    <property type="entry name" value="OS09G0268800 PROTEIN"/>
    <property type="match status" value="1"/>
</dbReference>
<protein>
    <recommendedName>
        <fullName evidence="5">DUF4283 domain-containing protein</fullName>
    </recommendedName>
</protein>
<keyword evidence="4" id="KW-1185">Reference proteome</keyword>
<comment type="caution">
    <text evidence="3">The sequence shown here is derived from an EMBL/GenBank/DDBJ whole genome shotgun (WGS) entry which is preliminary data.</text>
</comment>
<dbReference type="Proteomes" id="UP001293593">
    <property type="component" value="Unassembled WGS sequence"/>
</dbReference>
<evidence type="ECO:0000313" key="3">
    <source>
        <dbReference type="EMBL" id="KAK4258624.1"/>
    </source>
</evidence>
<accession>A0AAE1MB35</accession>
<evidence type="ECO:0000259" key="2">
    <source>
        <dbReference type="Pfam" id="PF14392"/>
    </source>
</evidence>
<gene>
    <name evidence="3" type="ORF">QN277_005055</name>
</gene>
<dbReference type="InterPro" id="IPR025558">
    <property type="entry name" value="DUF4283"/>
</dbReference>
<organism evidence="3 4">
    <name type="scientific">Acacia crassicarpa</name>
    <name type="common">northern wattle</name>
    <dbReference type="NCBI Taxonomy" id="499986"/>
    <lineage>
        <taxon>Eukaryota</taxon>
        <taxon>Viridiplantae</taxon>
        <taxon>Streptophyta</taxon>
        <taxon>Embryophyta</taxon>
        <taxon>Tracheophyta</taxon>
        <taxon>Spermatophyta</taxon>
        <taxon>Magnoliopsida</taxon>
        <taxon>eudicotyledons</taxon>
        <taxon>Gunneridae</taxon>
        <taxon>Pentapetalae</taxon>
        <taxon>rosids</taxon>
        <taxon>fabids</taxon>
        <taxon>Fabales</taxon>
        <taxon>Fabaceae</taxon>
        <taxon>Caesalpinioideae</taxon>
        <taxon>mimosoid clade</taxon>
        <taxon>Acacieae</taxon>
        <taxon>Acacia</taxon>
    </lineage>
</organism>